<protein>
    <submittedName>
        <fullName evidence="1">Uncharacterized protein</fullName>
    </submittedName>
</protein>
<name>A0ABN8IK05_9NEOP</name>
<evidence type="ECO:0000313" key="1">
    <source>
        <dbReference type="EMBL" id="CAH2057473.1"/>
    </source>
</evidence>
<sequence length="120" mass="13003">MRKNERYPDASASPVDDSVVRRDVVDGVPCAVYVDIDVDACVWLAEPPTPLNSANLSKTATWPSGALWTELLEKFSFDTWLGSVAGGAVRAEVAYAGNGRRICRIVARRNGDRRPAPSAI</sequence>
<proteinExistence type="predicted"/>
<organism evidence="1 2">
    <name type="scientific">Iphiclides podalirius</name>
    <name type="common">scarce swallowtail</name>
    <dbReference type="NCBI Taxonomy" id="110791"/>
    <lineage>
        <taxon>Eukaryota</taxon>
        <taxon>Metazoa</taxon>
        <taxon>Ecdysozoa</taxon>
        <taxon>Arthropoda</taxon>
        <taxon>Hexapoda</taxon>
        <taxon>Insecta</taxon>
        <taxon>Pterygota</taxon>
        <taxon>Neoptera</taxon>
        <taxon>Endopterygota</taxon>
        <taxon>Lepidoptera</taxon>
        <taxon>Glossata</taxon>
        <taxon>Ditrysia</taxon>
        <taxon>Papilionoidea</taxon>
        <taxon>Papilionidae</taxon>
        <taxon>Papilioninae</taxon>
        <taxon>Iphiclides</taxon>
    </lineage>
</organism>
<dbReference type="Proteomes" id="UP000837857">
    <property type="component" value="Chromosome 24"/>
</dbReference>
<dbReference type="EMBL" id="OW152836">
    <property type="protein sequence ID" value="CAH2057473.1"/>
    <property type="molecule type" value="Genomic_DNA"/>
</dbReference>
<evidence type="ECO:0000313" key="2">
    <source>
        <dbReference type="Proteomes" id="UP000837857"/>
    </source>
</evidence>
<keyword evidence="2" id="KW-1185">Reference proteome</keyword>
<gene>
    <name evidence="1" type="ORF">IPOD504_LOCUS10261</name>
</gene>
<accession>A0ABN8IK05</accession>
<feature type="non-terminal residue" evidence="1">
    <location>
        <position position="1"/>
    </location>
</feature>
<reference evidence="1" key="1">
    <citation type="submission" date="2022-03" db="EMBL/GenBank/DDBJ databases">
        <authorList>
            <person name="Martin H S."/>
        </authorList>
    </citation>
    <scope>NUCLEOTIDE SEQUENCE</scope>
</reference>